<evidence type="ECO:0000256" key="9">
    <source>
        <dbReference type="SAM" id="MobiDB-lite"/>
    </source>
</evidence>
<feature type="coiled-coil region" evidence="8">
    <location>
        <begin position="6"/>
        <end position="41"/>
    </location>
</feature>
<comment type="subcellular location">
    <subcellularLocation>
        <location evidence="1 7">Nucleus</location>
    </subcellularLocation>
</comment>
<dbReference type="GO" id="GO:0005634">
    <property type="term" value="C:nucleus"/>
    <property type="evidence" value="ECO:0007669"/>
    <property type="project" value="UniProtKB-SubCell"/>
</dbReference>
<name>A0A2T9ZH78_9FUNG</name>
<feature type="region of interest" description="Disordered" evidence="9">
    <location>
        <begin position="119"/>
        <end position="161"/>
    </location>
</feature>
<dbReference type="STRING" id="133381.A0A2T9ZH78"/>
<reference evidence="11 12" key="1">
    <citation type="journal article" date="2018" name="MBio">
        <title>Comparative Genomics Reveals the Core Gene Toolbox for the Fungus-Insect Symbiosis.</title>
        <authorList>
            <person name="Wang Y."/>
            <person name="Stata M."/>
            <person name="Wang W."/>
            <person name="Stajich J.E."/>
            <person name="White M.M."/>
            <person name="Moncalvo J.M."/>
        </authorList>
    </citation>
    <scope>NUCLEOTIDE SEQUENCE [LARGE SCALE GENOMIC DNA]</scope>
    <source>
        <strain evidence="11 12">SC-DP-2</strain>
    </source>
</reference>
<dbReference type="OrthoDB" id="361242at2759"/>
<dbReference type="GO" id="GO:0006281">
    <property type="term" value="P:DNA repair"/>
    <property type="evidence" value="ECO:0007669"/>
    <property type="project" value="UniProtKB-UniRule"/>
</dbReference>
<dbReference type="Pfam" id="PF08743">
    <property type="entry name" value="Nse4_C"/>
    <property type="match status" value="1"/>
</dbReference>
<accession>A0A2T9ZH78</accession>
<dbReference type="PANTHER" id="PTHR16140">
    <property type="entry name" value="NON-STRUCTURAL MAINTENANCE OF CHROMOSOMES ELEMENT 4"/>
    <property type="match status" value="1"/>
</dbReference>
<keyword evidence="12" id="KW-1185">Reference proteome</keyword>
<keyword evidence="5 7" id="KW-0234">DNA repair</keyword>
<organism evidence="11 12">
    <name type="scientific">Smittium megazygosporum</name>
    <dbReference type="NCBI Taxonomy" id="133381"/>
    <lineage>
        <taxon>Eukaryota</taxon>
        <taxon>Fungi</taxon>
        <taxon>Fungi incertae sedis</taxon>
        <taxon>Zoopagomycota</taxon>
        <taxon>Kickxellomycotina</taxon>
        <taxon>Harpellomycetes</taxon>
        <taxon>Harpellales</taxon>
        <taxon>Legeriomycetaceae</taxon>
        <taxon>Smittium</taxon>
    </lineage>
</organism>
<evidence type="ECO:0000313" key="11">
    <source>
        <dbReference type="EMBL" id="PVV03945.1"/>
    </source>
</evidence>
<evidence type="ECO:0000313" key="12">
    <source>
        <dbReference type="Proteomes" id="UP000245609"/>
    </source>
</evidence>
<dbReference type="GO" id="GO:0030915">
    <property type="term" value="C:Smc5-Smc6 complex"/>
    <property type="evidence" value="ECO:0007669"/>
    <property type="project" value="UniProtKB-UniRule"/>
</dbReference>
<evidence type="ECO:0000256" key="2">
    <source>
        <dbReference type="ARBA" id="ARBA00008997"/>
    </source>
</evidence>
<dbReference type="PANTHER" id="PTHR16140:SF0">
    <property type="entry name" value="NON-STRUCTURAL MAINTENANCE OF CHROMOSOMES ELEMENT 4"/>
    <property type="match status" value="1"/>
</dbReference>
<gene>
    <name evidence="11" type="ORF">BB560_001562</name>
</gene>
<dbReference type="InterPro" id="IPR027786">
    <property type="entry name" value="Nse4/EID"/>
</dbReference>
<keyword evidence="8" id="KW-0175">Coiled coil</keyword>
<evidence type="ECO:0000256" key="4">
    <source>
        <dbReference type="ARBA" id="ARBA00023172"/>
    </source>
</evidence>
<evidence type="ECO:0000256" key="7">
    <source>
        <dbReference type="RuleBase" id="RU365071"/>
    </source>
</evidence>
<evidence type="ECO:0000256" key="1">
    <source>
        <dbReference type="ARBA" id="ARBA00004123"/>
    </source>
</evidence>
<dbReference type="GO" id="GO:0006310">
    <property type="term" value="P:DNA recombination"/>
    <property type="evidence" value="ECO:0007669"/>
    <property type="project" value="UniProtKB-UniRule"/>
</dbReference>
<feature type="domain" description="Non-structural maintenance of chromosome element 4 C-terminal" evidence="10">
    <location>
        <begin position="188"/>
        <end position="273"/>
    </location>
</feature>
<dbReference type="EMBL" id="MBFS01000178">
    <property type="protein sequence ID" value="PVV03945.1"/>
    <property type="molecule type" value="Genomic_DNA"/>
</dbReference>
<protein>
    <recommendedName>
        <fullName evidence="7">Non-structural maintenance of chromosomes element 4</fullName>
    </recommendedName>
</protein>
<comment type="function">
    <text evidence="7">Component of the SMC5-SMC6 complex, that promotes sister chromatid alignment after DNA damage and facilitates double-stranded DNA breaks (DSBs) repair via homologous recombination between sister chromatids.</text>
</comment>
<keyword evidence="4 7" id="KW-0233">DNA recombination</keyword>
<comment type="subunit">
    <text evidence="7">Component of the SMC5-SMC6 complex.</text>
</comment>
<dbReference type="Proteomes" id="UP000245609">
    <property type="component" value="Unassembled WGS sequence"/>
</dbReference>
<sequence>MEASSLNEQESSEKTLKRRLRKQYREKLEETEKKRAELVDSNTEVLASLDSKLLLISAAIGEAQVRKFQVDSIGLDIDELISKTRVKLFGSNSDEREAAGIEPKWETIGRLSAKYSKRVPGLDTTSGPLYRDPPKPRTSKKPRREKSGSSQHTTTVNELGKLDFSKQVNETTKRVRQIHALLEDVGLVNLFEFVVNPKSFSETVENVFYLSFLIRDGKAYIDDESGQPILAACEPPDQEAYKNGLVKKQLVFDMDMELWRAIIDAYGLTKSVIPSRDT</sequence>
<evidence type="ECO:0000256" key="5">
    <source>
        <dbReference type="ARBA" id="ARBA00023204"/>
    </source>
</evidence>
<feature type="compositionally biased region" description="Polar residues" evidence="9">
    <location>
        <begin position="148"/>
        <end position="157"/>
    </location>
</feature>
<keyword evidence="3 7" id="KW-0227">DNA damage</keyword>
<evidence type="ECO:0000256" key="3">
    <source>
        <dbReference type="ARBA" id="ARBA00022763"/>
    </source>
</evidence>
<proteinExistence type="inferred from homology"/>
<evidence type="ECO:0000256" key="6">
    <source>
        <dbReference type="ARBA" id="ARBA00023242"/>
    </source>
</evidence>
<comment type="similarity">
    <text evidence="2 7">Belongs to the NSE4 family.</text>
</comment>
<dbReference type="AlphaFoldDB" id="A0A2T9ZH78"/>
<evidence type="ECO:0000259" key="10">
    <source>
        <dbReference type="Pfam" id="PF08743"/>
    </source>
</evidence>
<evidence type="ECO:0000256" key="8">
    <source>
        <dbReference type="SAM" id="Coils"/>
    </source>
</evidence>
<dbReference type="InterPro" id="IPR014854">
    <property type="entry name" value="Nse4_C"/>
</dbReference>
<keyword evidence="6 7" id="KW-0539">Nucleus</keyword>
<comment type="caution">
    <text evidence="11">The sequence shown here is derived from an EMBL/GenBank/DDBJ whole genome shotgun (WGS) entry which is preliminary data.</text>
</comment>